<dbReference type="Proteomes" id="UP000000719">
    <property type="component" value="Chromosome"/>
</dbReference>
<dbReference type="GO" id="GO:0000725">
    <property type="term" value="P:recombinational repair"/>
    <property type="evidence" value="ECO:0007669"/>
    <property type="project" value="UniProtKB-UniRule"/>
</dbReference>
<evidence type="ECO:0000256" key="7">
    <source>
        <dbReference type="ARBA" id="ARBA00022840"/>
    </source>
</evidence>
<feature type="short sequence motif" description="RadA KNRFG motif" evidence="11">
    <location>
        <begin position="247"/>
        <end position="251"/>
    </location>
</feature>
<dbReference type="NCBIfam" id="TIGR00416">
    <property type="entry name" value="sms"/>
    <property type="match status" value="1"/>
</dbReference>
<dbReference type="Gene3D" id="3.40.50.300">
    <property type="entry name" value="P-loop containing nucleotide triphosphate hydrolases"/>
    <property type="match status" value="1"/>
</dbReference>
<evidence type="ECO:0000259" key="14">
    <source>
        <dbReference type="PROSITE" id="PS50162"/>
    </source>
</evidence>
<feature type="region of interest" description="Lon-protease-like" evidence="11">
    <location>
        <begin position="346"/>
        <end position="451"/>
    </location>
</feature>
<dbReference type="PANTHER" id="PTHR32472">
    <property type="entry name" value="DNA REPAIR PROTEIN RADA"/>
    <property type="match status" value="1"/>
</dbReference>
<dbReference type="GO" id="GO:0005829">
    <property type="term" value="C:cytosol"/>
    <property type="evidence" value="ECO:0007669"/>
    <property type="project" value="TreeGrafter"/>
</dbReference>
<dbReference type="GO" id="GO:0016787">
    <property type="term" value="F:hydrolase activity"/>
    <property type="evidence" value="ECO:0007669"/>
    <property type="project" value="UniProtKB-KW"/>
</dbReference>
<keyword evidence="3 11" id="KW-0227">DNA damage</keyword>
<dbReference type="GO" id="GO:0008270">
    <property type="term" value="F:zinc ion binding"/>
    <property type="evidence" value="ECO:0007669"/>
    <property type="project" value="UniProtKB-KW"/>
</dbReference>
<dbReference type="RefSeq" id="WP_012635048.1">
    <property type="nucleotide sequence ID" value="NC_011899.1"/>
</dbReference>
<comment type="function">
    <text evidence="11">Plays a role in repairing double-strand DNA breaks, probably involving stabilizing or processing branched DNA or blocked replication forks.</text>
</comment>
<evidence type="ECO:0000256" key="12">
    <source>
        <dbReference type="NCBIfam" id="TIGR00416"/>
    </source>
</evidence>
<name>B8D095_HALOH</name>
<dbReference type="InterPro" id="IPR020568">
    <property type="entry name" value="Ribosomal_Su5_D2-typ_SF"/>
</dbReference>
<proteinExistence type="inferred from homology"/>
<evidence type="ECO:0000256" key="6">
    <source>
        <dbReference type="ARBA" id="ARBA00022833"/>
    </source>
</evidence>
<dbReference type="GO" id="GO:0005524">
    <property type="term" value="F:ATP binding"/>
    <property type="evidence" value="ECO:0007669"/>
    <property type="project" value="UniProtKB-UniRule"/>
</dbReference>
<evidence type="ECO:0000256" key="10">
    <source>
        <dbReference type="ARBA" id="ARBA00023204"/>
    </source>
</evidence>
<dbReference type="GO" id="GO:0008168">
    <property type="term" value="F:methyltransferase activity"/>
    <property type="evidence" value="ECO:0007669"/>
    <property type="project" value="UniProtKB-KW"/>
</dbReference>
<sequence length="451" mass="49371">MPRPKTYYICSECGYKSAKWMGRCLNCGAWNTFQELDEEAIEEKVDIKVTPSSITDIKAGACPRLSSGIGEFDRVLGGGVVPGSLILLGGAPGIGKSTLVLQMARHFSEKYGKVLYVSGEESASQLKMRAGRLGAINEDLYVLSETNFQQIYGVIQNEKYELIIIDSIQTIFDPRIESTPGSISQVKEVTNRLLIQAKKLEVPIVLIGHVTKEGHLAGPRVLEHLVDTVLQFEGDRNYIYRILRAVKNRFGSTNEIGVFEMMGSGMREVVNPSEIFLKGRAQGVSGSVIVPVVEGSRPLLVEVQALVTYSSFGTPQRLTTGVDRKRVSILLAVLEKKAGINFHNQDVNINITGGLKVEEPALDLGIITAILSSCKDQEVAPDLAVIGEVGLAGEIRAVSQIERRLSELKKMGFKEVVIPGGNISGLDFDPDINIVEVKNVNDLMKILFNRR</sequence>
<organism evidence="15 16">
    <name type="scientific">Halothermothrix orenii (strain H 168 / OCM 544 / DSM 9562)</name>
    <dbReference type="NCBI Taxonomy" id="373903"/>
    <lineage>
        <taxon>Bacteria</taxon>
        <taxon>Bacillati</taxon>
        <taxon>Bacillota</taxon>
        <taxon>Clostridia</taxon>
        <taxon>Halanaerobiales</taxon>
        <taxon>Halothermotrichaceae</taxon>
        <taxon>Halothermothrix</taxon>
    </lineage>
</organism>
<accession>B8D095</accession>
<evidence type="ECO:0000256" key="5">
    <source>
        <dbReference type="ARBA" id="ARBA00022801"/>
    </source>
</evidence>
<dbReference type="FunFam" id="3.40.50.300:FF:000050">
    <property type="entry name" value="DNA repair protein RadA"/>
    <property type="match status" value="1"/>
</dbReference>
<keyword evidence="10 11" id="KW-0234">DNA repair</keyword>
<comment type="function">
    <text evidence="13">DNA-dependent ATPase involved in processing of recombination intermediates, plays a role in repairing DNA breaks. Stimulates the branch migration of RecA-mediated strand transfer reactions, allowing the 3' invading strand to extend heteroduplex DNA faster. Binds ssDNA in the presence of ADP but not other nucleotides, has ATPase activity that is stimulated by ssDNA and various branched DNA structures, but inhibited by SSB. Does not have RecA's homology-searching function.</text>
</comment>
<evidence type="ECO:0000313" key="15">
    <source>
        <dbReference type="EMBL" id="ACL68849.1"/>
    </source>
</evidence>
<comment type="domain">
    <text evidence="11">The middle region has homology to RecA with ATPase motifs including the RadA KNRFG motif, while the C-terminus is homologous to Lon protease.</text>
</comment>
<keyword evidence="15" id="KW-0808">Transferase</keyword>
<dbReference type="HAMAP" id="MF_01498">
    <property type="entry name" value="RadA_bact"/>
    <property type="match status" value="1"/>
</dbReference>
<dbReference type="eggNOG" id="COG1066">
    <property type="taxonomic scope" value="Bacteria"/>
</dbReference>
<evidence type="ECO:0000256" key="8">
    <source>
        <dbReference type="ARBA" id="ARBA00023016"/>
    </source>
</evidence>
<feature type="domain" description="RecA family profile 1" evidence="14">
    <location>
        <begin position="61"/>
        <end position="210"/>
    </location>
</feature>
<protein>
    <recommendedName>
        <fullName evidence="11 12">DNA repair protein RadA</fullName>
    </recommendedName>
</protein>
<evidence type="ECO:0000256" key="4">
    <source>
        <dbReference type="ARBA" id="ARBA00022771"/>
    </source>
</evidence>
<evidence type="ECO:0000256" key="3">
    <source>
        <dbReference type="ARBA" id="ARBA00022763"/>
    </source>
</evidence>
<dbReference type="MEROPS" id="S16.A04"/>
<dbReference type="InterPro" id="IPR020588">
    <property type="entry name" value="RecA_ATP-bd"/>
</dbReference>
<evidence type="ECO:0000256" key="11">
    <source>
        <dbReference type="HAMAP-Rule" id="MF_01498"/>
    </source>
</evidence>
<dbReference type="Pfam" id="PF13541">
    <property type="entry name" value="ChlI"/>
    <property type="match status" value="1"/>
</dbReference>
<dbReference type="PANTHER" id="PTHR32472:SF10">
    <property type="entry name" value="DNA REPAIR PROTEIN RADA-LIKE PROTEIN"/>
    <property type="match status" value="1"/>
</dbReference>
<dbReference type="InterPro" id="IPR004504">
    <property type="entry name" value="DNA_repair_RadA"/>
</dbReference>
<dbReference type="Pfam" id="PF18073">
    <property type="entry name" value="Zn_ribbon_LapB"/>
    <property type="match status" value="1"/>
</dbReference>
<dbReference type="SUPFAM" id="SSF52540">
    <property type="entry name" value="P-loop containing nucleoside triphosphate hydrolases"/>
    <property type="match status" value="1"/>
</dbReference>
<dbReference type="PRINTS" id="PR01874">
    <property type="entry name" value="DNAREPAIRADA"/>
</dbReference>
<dbReference type="EMBL" id="CP001098">
    <property type="protein sequence ID" value="ACL68849.1"/>
    <property type="molecule type" value="Genomic_DNA"/>
</dbReference>
<keyword evidence="9 11" id="KW-0238">DNA-binding</keyword>
<dbReference type="GO" id="GO:0032259">
    <property type="term" value="P:methylation"/>
    <property type="evidence" value="ECO:0007669"/>
    <property type="project" value="UniProtKB-KW"/>
</dbReference>
<dbReference type="STRING" id="373903.Hore_00880"/>
<dbReference type="GO" id="GO:0003684">
    <property type="term" value="F:damaged DNA binding"/>
    <property type="evidence" value="ECO:0007669"/>
    <property type="project" value="InterPro"/>
</dbReference>
<evidence type="ECO:0000313" key="16">
    <source>
        <dbReference type="Proteomes" id="UP000000719"/>
    </source>
</evidence>
<dbReference type="Gene3D" id="3.30.230.10">
    <property type="match status" value="1"/>
</dbReference>
<keyword evidence="2 11" id="KW-0547">Nucleotide-binding</keyword>
<keyword evidence="4 13" id="KW-0863">Zinc-finger</keyword>
<evidence type="ECO:0000256" key="2">
    <source>
        <dbReference type="ARBA" id="ARBA00022741"/>
    </source>
</evidence>
<dbReference type="PROSITE" id="PS50162">
    <property type="entry name" value="RECA_2"/>
    <property type="match status" value="1"/>
</dbReference>
<keyword evidence="7 11" id="KW-0067">ATP-binding</keyword>
<dbReference type="AlphaFoldDB" id="B8D095"/>
<keyword evidence="5" id="KW-0378">Hydrolase</keyword>
<dbReference type="SUPFAM" id="SSF54211">
    <property type="entry name" value="Ribosomal protein S5 domain 2-like"/>
    <property type="match status" value="1"/>
</dbReference>
<dbReference type="Pfam" id="PF13481">
    <property type="entry name" value="AAA_25"/>
    <property type="match status" value="1"/>
</dbReference>
<dbReference type="InterPro" id="IPR041166">
    <property type="entry name" value="Rubredoxin_2"/>
</dbReference>
<keyword evidence="16" id="KW-1185">Reference proteome</keyword>
<evidence type="ECO:0000256" key="9">
    <source>
        <dbReference type="ARBA" id="ARBA00023125"/>
    </source>
</evidence>
<dbReference type="InterPro" id="IPR027417">
    <property type="entry name" value="P-loop_NTPase"/>
</dbReference>
<dbReference type="InterPro" id="IPR003593">
    <property type="entry name" value="AAA+_ATPase"/>
</dbReference>
<keyword evidence="1 11" id="KW-0479">Metal-binding</keyword>
<keyword evidence="15" id="KW-0489">Methyltransferase</keyword>
<keyword evidence="8 11" id="KW-0346">Stress response</keyword>
<dbReference type="KEGG" id="hor:Hore_00880"/>
<dbReference type="HOGENOM" id="CLU_018264_0_1_9"/>
<dbReference type="SMART" id="SM00382">
    <property type="entry name" value="AAA"/>
    <property type="match status" value="1"/>
</dbReference>
<dbReference type="CDD" id="cd01121">
    <property type="entry name" value="RadA_SMS_N"/>
    <property type="match status" value="1"/>
</dbReference>
<reference evidence="15 16" key="1">
    <citation type="journal article" date="2009" name="PLoS ONE">
        <title>Genome analysis of the anaerobic thermohalophilic bacterium Halothermothrix orenii.</title>
        <authorList>
            <person name="Mavromatis K."/>
            <person name="Ivanova N."/>
            <person name="Anderson I."/>
            <person name="Lykidis A."/>
            <person name="Hooper S.D."/>
            <person name="Sun H."/>
            <person name="Kunin V."/>
            <person name="Lapidus A."/>
            <person name="Hugenholtz P."/>
            <person name="Patel B."/>
            <person name="Kyrpides N.C."/>
        </authorList>
    </citation>
    <scope>NUCLEOTIDE SEQUENCE [LARGE SCALE GENOMIC DNA]</scope>
    <source>
        <strain evidence="16">H 168 / OCM 544 / DSM 9562</strain>
    </source>
</reference>
<comment type="similarity">
    <text evidence="11 13">Belongs to the RecA family. RadA subfamily.</text>
</comment>
<gene>
    <name evidence="11" type="primary">radA</name>
    <name evidence="15" type="ordered locus">Hore_00880</name>
</gene>
<keyword evidence="6 13" id="KW-0862">Zinc</keyword>
<evidence type="ECO:0000256" key="1">
    <source>
        <dbReference type="ARBA" id="ARBA00022723"/>
    </source>
</evidence>
<feature type="binding site" evidence="11">
    <location>
        <begin position="90"/>
        <end position="97"/>
    </location>
    <ligand>
        <name>ATP</name>
        <dbReference type="ChEBI" id="CHEBI:30616"/>
    </ligand>
</feature>
<dbReference type="OrthoDB" id="9803906at2"/>
<evidence type="ECO:0000256" key="13">
    <source>
        <dbReference type="RuleBase" id="RU003555"/>
    </source>
</evidence>
<dbReference type="GO" id="GO:0140664">
    <property type="term" value="F:ATP-dependent DNA damage sensor activity"/>
    <property type="evidence" value="ECO:0007669"/>
    <property type="project" value="InterPro"/>
</dbReference>
<dbReference type="InterPro" id="IPR014721">
    <property type="entry name" value="Ribsml_uS5_D2-typ_fold_subgr"/>
</dbReference>